<keyword evidence="11" id="KW-1185">Reference proteome</keyword>
<evidence type="ECO:0000256" key="1">
    <source>
        <dbReference type="ARBA" id="ARBA00022490"/>
    </source>
</evidence>
<comment type="subunit">
    <text evidence="8">Monomer.</text>
</comment>
<keyword evidence="2 8" id="KW-0808">Transferase</keyword>
<evidence type="ECO:0000256" key="2">
    <source>
        <dbReference type="ARBA" id="ARBA00022679"/>
    </source>
</evidence>
<dbReference type="CDD" id="cd02503">
    <property type="entry name" value="MobA"/>
    <property type="match status" value="1"/>
</dbReference>
<keyword evidence="1 8" id="KW-0963">Cytoplasm</keyword>
<evidence type="ECO:0000256" key="6">
    <source>
        <dbReference type="ARBA" id="ARBA00023134"/>
    </source>
</evidence>
<evidence type="ECO:0000256" key="7">
    <source>
        <dbReference type="ARBA" id="ARBA00023150"/>
    </source>
</evidence>
<comment type="function">
    <text evidence="8">Transfers a GMP moiety from GTP to Mo-molybdopterin (Mo-MPT) cofactor (Moco or molybdenum cofactor) to form Mo-molybdopterin guanine dinucleotide (Mo-MGD) cofactor.</text>
</comment>
<dbReference type="InterPro" id="IPR025877">
    <property type="entry name" value="MobA-like_NTP_Trfase"/>
</dbReference>
<dbReference type="SUPFAM" id="SSF53448">
    <property type="entry name" value="Nucleotide-diphospho-sugar transferases"/>
    <property type="match status" value="1"/>
</dbReference>
<evidence type="ECO:0000256" key="3">
    <source>
        <dbReference type="ARBA" id="ARBA00022723"/>
    </source>
</evidence>
<name>A0ABR8NW16_9GAMM</name>
<dbReference type="Pfam" id="PF12804">
    <property type="entry name" value="NTP_transf_3"/>
    <property type="match status" value="1"/>
</dbReference>
<dbReference type="InterPro" id="IPR013482">
    <property type="entry name" value="Molybde_CF_guanTrfase"/>
</dbReference>
<keyword evidence="5 8" id="KW-0460">Magnesium</keyword>
<feature type="binding site" evidence="8">
    <location>
        <begin position="11"/>
        <end position="13"/>
    </location>
    <ligand>
        <name>GTP</name>
        <dbReference type="ChEBI" id="CHEBI:37565"/>
    </ligand>
</feature>
<dbReference type="RefSeq" id="WP_191593603.1">
    <property type="nucleotide sequence ID" value="NZ_JACYFC010000001.1"/>
</dbReference>
<feature type="domain" description="MobA-like NTP transferase" evidence="9">
    <location>
        <begin position="8"/>
        <end position="163"/>
    </location>
</feature>
<comment type="catalytic activity">
    <reaction evidence="8">
        <text>Mo-molybdopterin + GTP + H(+) = Mo-molybdopterin guanine dinucleotide + diphosphate</text>
        <dbReference type="Rhea" id="RHEA:34243"/>
        <dbReference type="ChEBI" id="CHEBI:15378"/>
        <dbReference type="ChEBI" id="CHEBI:33019"/>
        <dbReference type="ChEBI" id="CHEBI:37565"/>
        <dbReference type="ChEBI" id="CHEBI:71302"/>
        <dbReference type="ChEBI" id="CHEBI:71310"/>
        <dbReference type="EC" id="2.7.7.77"/>
    </reaction>
</comment>
<feature type="binding site" evidence="8">
    <location>
        <position position="70"/>
    </location>
    <ligand>
        <name>GTP</name>
        <dbReference type="ChEBI" id="CHEBI:37565"/>
    </ligand>
</feature>
<evidence type="ECO:0000256" key="5">
    <source>
        <dbReference type="ARBA" id="ARBA00022842"/>
    </source>
</evidence>
<comment type="cofactor">
    <cofactor evidence="8">
        <name>Mg(2+)</name>
        <dbReference type="ChEBI" id="CHEBI:18420"/>
    </cofactor>
</comment>
<comment type="domain">
    <text evidence="8">The N-terminal domain determines nucleotide recognition and specific binding, while the C-terminal domain determines the specific binding to the target protein.</text>
</comment>
<dbReference type="PANTHER" id="PTHR19136:SF81">
    <property type="entry name" value="MOLYBDENUM COFACTOR GUANYLYLTRANSFERASE"/>
    <property type="match status" value="1"/>
</dbReference>
<keyword evidence="4 8" id="KW-0547">Nucleotide-binding</keyword>
<evidence type="ECO:0000259" key="9">
    <source>
        <dbReference type="Pfam" id="PF12804"/>
    </source>
</evidence>
<keyword evidence="10" id="KW-0548">Nucleotidyltransferase</keyword>
<dbReference type="GO" id="GO:0016779">
    <property type="term" value="F:nucleotidyltransferase activity"/>
    <property type="evidence" value="ECO:0007669"/>
    <property type="project" value="UniProtKB-KW"/>
</dbReference>
<reference evidence="10 11" key="1">
    <citation type="submission" date="2020-09" db="EMBL/GenBank/DDBJ databases">
        <title>Marinomonas sp. nov., isolated from the cysticercosis algae of Qingdao, China.</title>
        <authorList>
            <person name="Sun X."/>
        </authorList>
    </citation>
    <scope>NUCLEOTIDE SEQUENCE [LARGE SCALE GENOMIC DNA]</scope>
    <source>
        <strain evidence="10 11">SM2066</strain>
    </source>
</reference>
<dbReference type="PANTHER" id="PTHR19136">
    <property type="entry name" value="MOLYBDENUM COFACTOR GUANYLYLTRANSFERASE"/>
    <property type="match status" value="1"/>
</dbReference>
<comment type="subcellular location">
    <subcellularLocation>
        <location evidence="8">Cytoplasm</location>
    </subcellularLocation>
</comment>
<dbReference type="HAMAP" id="MF_00316">
    <property type="entry name" value="MobA"/>
    <property type="match status" value="1"/>
</dbReference>
<dbReference type="Gene3D" id="3.90.550.10">
    <property type="entry name" value="Spore Coat Polysaccharide Biosynthesis Protein SpsA, Chain A"/>
    <property type="match status" value="1"/>
</dbReference>
<comment type="caution">
    <text evidence="10">The sequence shown here is derived from an EMBL/GenBank/DDBJ whole genome shotgun (WGS) entry which is preliminary data.</text>
</comment>
<dbReference type="EC" id="2.7.7.77" evidence="8"/>
<evidence type="ECO:0000313" key="10">
    <source>
        <dbReference type="EMBL" id="MBD5770247.1"/>
    </source>
</evidence>
<keyword evidence="7 8" id="KW-0501">Molybdenum cofactor biosynthesis</keyword>
<gene>
    <name evidence="8" type="primary">mobA</name>
    <name evidence="10" type="ORF">IF202_04215</name>
</gene>
<feature type="binding site" evidence="8">
    <location>
        <position position="52"/>
    </location>
    <ligand>
        <name>GTP</name>
        <dbReference type="ChEBI" id="CHEBI:37565"/>
    </ligand>
</feature>
<organism evidence="10 11">
    <name type="scientific">Marinomonas colpomeniae</name>
    <dbReference type="NCBI Taxonomy" id="2774408"/>
    <lineage>
        <taxon>Bacteria</taxon>
        <taxon>Pseudomonadati</taxon>
        <taxon>Pseudomonadota</taxon>
        <taxon>Gammaproteobacteria</taxon>
        <taxon>Oceanospirillales</taxon>
        <taxon>Oceanospirillaceae</taxon>
        <taxon>Marinomonas</taxon>
    </lineage>
</organism>
<dbReference type="Proteomes" id="UP000604161">
    <property type="component" value="Unassembled WGS sequence"/>
</dbReference>
<dbReference type="EMBL" id="JACYFC010000001">
    <property type="protein sequence ID" value="MBD5770247.1"/>
    <property type="molecule type" value="Genomic_DNA"/>
</dbReference>
<keyword evidence="3 8" id="KW-0479">Metal-binding</keyword>
<feature type="binding site" evidence="8">
    <location>
        <position position="101"/>
    </location>
    <ligand>
        <name>GTP</name>
        <dbReference type="ChEBI" id="CHEBI:37565"/>
    </ligand>
</feature>
<protein>
    <recommendedName>
        <fullName evidence="8">Molybdenum cofactor guanylyltransferase</fullName>
        <shortName evidence="8">MoCo guanylyltransferase</shortName>
        <ecNumber evidence="8">2.7.7.77</ecNumber>
    </recommendedName>
    <alternativeName>
        <fullName evidence="8">GTP:molybdopterin guanylyltransferase</fullName>
    </alternativeName>
    <alternativeName>
        <fullName evidence="8">Mo-MPT guanylyltransferase</fullName>
    </alternativeName>
    <alternativeName>
        <fullName evidence="8">Molybdopterin guanylyltransferase</fullName>
    </alternativeName>
    <alternativeName>
        <fullName evidence="8">Molybdopterin-guanine dinucleotide synthase</fullName>
        <shortName evidence="8">MGD synthase</shortName>
    </alternativeName>
</protein>
<evidence type="ECO:0000256" key="8">
    <source>
        <dbReference type="HAMAP-Rule" id="MF_00316"/>
    </source>
</evidence>
<sequence>MEFTSLSGVVLAGGKSERMGHQDKGLLLFKNEPMALQVSQAFKSVTDYVFINANRNIEQYSALGFDVFSDVEGYSEKGPLSGLFASLNYVSASHLVVSPCDTPCISGAAFLELQMMSKEFPDKIHYLKSTSGSHPLHAILPVASSLLALKMFLDQTGRNSVMAFYEAFGCQEVLWSKDSELLNVNTPNYLK</sequence>
<accession>A0ABR8NW16</accession>
<proteinExistence type="inferred from homology"/>
<comment type="similarity">
    <text evidence="8">Belongs to the MobA family.</text>
</comment>
<dbReference type="InterPro" id="IPR029044">
    <property type="entry name" value="Nucleotide-diphossugar_trans"/>
</dbReference>
<feature type="binding site" evidence="8">
    <location>
        <position position="24"/>
    </location>
    <ligand>
        <name>GTP</name>
        <dbReference type="ChEBI" id="CHEBI:37565"/>
    </ligand>
</feature>
<keyword evidence="6 8" id="KW-0342">GTP-binding</keyword>
<evidence type="ECO:0000256" key="4">
    <source>
        <dbReference type="ARBA" id="ARBA00022741"/>
    </source>
</evidence>
<evidence type="ECO:0000313" key="11">
    <source>
        <dbReference type="Proteomes" id="UP000604161"/>
    </source>
</evidence>
<feature type="binding site" evidence="8">
    <location>
        <position position="101"/>
    </location>
    <ligand>
        <name>Mg(2+)</name>
        <dbReference type="ChEBI" id="CHEBI:18420"/>
    </ligand>
</feature>